<protein>
    <recommendedName>
        <fullName evidence="8">Palmitoyltransferase</fullName>
        <ecNumber evidence="8">2.3.1.225</ecNumber>
    </recommendedName>
</protein>
<gene>
    <name evidence="10" type="ORF">M0811_03412</name>
</gene>
<comment type="subcellular location">
    <subcellularLocation>
        <location evidence="1">Membrane</location>
        <topology evidence="1">Multi-pass membrane protein</topology>
    </subcellularLocation>
</comment>
<dbReference type="InterPro" id="IPR036770">
    <property type="entry name" value="Ankyrin_rpt-contain_sf"/>
</dbReference>
<feature type="domain" description="Palmitoyltransferase DHHC" evidence="9">
    <location>
        <begin position="404"/>
        <end position="536"/>
    </location>
</feature>
<keyword evidence="2 8" id="KW-0812">Transmembrane</keyword>
<evidence type="ECO:0000313" key="11">
    <source>
        <dbReference type="Proteomes" id="UP001149090"/>
    </source>
</evidence>
<comment type="caution">
    <text evidence="10">The sequence shown here is derived from an EMBL/GenBank/DDBJ whole genome shotgun (WGS) entry which is preliminary data.</text>
</comment>
<feature type="repeat" description="ANK" evidence="7">
    <location>
        <begin position="191"/>
        <end position="223"/>
    </location>
</feature>
<keyword evidence="8" id="KW-0012">Acyltransferase</keyword>
<sequence>MSSTSDNEFDFDADVPREQDCQLIYAAEKGDLAKVKELIHEQDADINAADGQGFTALHLCSVEKGSYEVFEYLVKLGANLDLKVGKQKLAPIHYAAITGDVRKIHLLVSNGAKPDIQNIDGLNALHMAAQEGYILACHYLLNSEYTRDHLHVNMGDTANTTPLHWASYTGKIDTVFYLLKNGASVDAVDIYGRTALHIACSQNHYEIVQQLVIHGSDLSVKNNEEKTPLASAQEKNYNEIVFYLIHIINGYGPSGIAGKLRDRKLVPYKKLISLGSFLSPLASFLLLFLLFYIFHFIIASIASGFLIRYFYYKSFWPKSYGINSRSYWEAGAAFACIFLTFVTWLFHLLESFFYDQKFYSIFLFFCGLGIFVLQYLVYSLDPGYITADKLTTSQFIYEIEDGMDARSFCSTCHIRRPLRSKHDKVANKCVSKYDHWCPWTYSPIGINTEAYLFFFLFLVVFSTLNFYFYAFKYLSISEQIPPFKSIFKFILAFYQKEKWLFFIFTMNIAFLYFEVTLLIERIIHIAKNLTINETLNLYKYRYFFDSNGLFSNPFDLGYRLNTLQFFKFSNQVNWSQMKKLSDIPVHCRNPKRSFETDSRNILNKQI</sequence>
<evidence type="ECO:0000256" key="1">
    <source>
        <dbReference type="ARBA" id="ARBA00004141"/>
    </source>
</evidence>
<feature type="transmembrane region" description="Helical" evidence="8">
    <location>
        <begin position="327"/>
        <end position="346"/>
    </location>
</feature>
<dbReference type="OMA" id="SHVLYYW"/>
<evidence type="ECO:0000256" key="2">
    <source>
        <dbReference type="ARBA" id="ARBA00022692"/>
    </source>
</evidence>
<dbReference type="Pfam" id="PF00023">
    <property type="entry name" value="Ank"/>
    <property type="match status" value="1"/>
</dbReference>
<dbReference type="SMART" id="SM00248">
    <property type="entry name" value="ANK"/>
    <property type="match status" value="6"/>
</dbReference>
<keyword evidence="3" id="KW-0677">Repeat</keyword>
<dbReference type="Proteomes" id="UP001149090">
    <property type="component" value="Unassembled WGS sequence"/>
</dbReference>
<comment type="domain">
    <text evidence="8">The DHHC domain is required for palmitoyltransferase activity.</text>
</comment>
<organism evidence="10 11">
    <name type="scientific">Anaeramoeba ignava</name>
    <name type="common">Anaerobic marine amoeba</name>
    <dbReference type="NCBI Taxonomy" id="1746090"/>
    <lineage>
        <taxon>Eukaryota</taxon>
        <taxon>Metamonada</taxon>
        <taxon>Anaeramoebidae</taxon>
        <taxon>Anaeramoeba</taxon>
    </lineage>
</organism>
<dbReference type="InterPro" id="IPR002110">
    <property type="entry name" value="Ankyrin_rpt"/>
</dbReference>
<dbReference type="PROSITE" id="PS50297">
    <property type="entry name" value="ANK_REP_REGION"/>
    <property type="match status" value="3"/>
</dbReference>
<accession>A0A9Q0L5J6</accession>
<dbReference type="GO" id="GO:0019706">
    <property type="term" value="F:protein-cysteine S-palmitoyltransferase activity"/>
    <property type="evidence" value="ECO:0007669"/>
    <property type="project" value="UniProtKB-EC"/>
</dbReference>
<dbReference type="Pfam" id="PF01529">
    <property type="entry name" value="DHHC"/>
    <property type="match status" value="1"/>
</dbReference>
<feature type="repeat" description="ANK" evidence="7">
    <location>
        <begin position="52"/>
        <end position="85"/>
    </location>
</feature>
<keyword evidence="5 7" id="KW-0040">ANK repeat</keyword>
<reference evidence="10" key="1">
    <citation type="submission" date="2022-10" db="EMBL/GenBank/DDBJ databases">
        <title>Novel sulphate-reducing endosymbionts in the free-living metamonad Anaeramoeba.</title>
        <authorList>
            <person name="Jerlstrom-Hultqvist J."/>
            <person name="Cepicka I."/>
            <person name="Gallot-Lavallee L."/>
            <person name="Salas-Leiva D."/>
            <person name="Curtis B.A."/>
            <person name="Zahonova K."/>
            <person name="Pipaliya S."/>
            <person name="Dacks J."/>
            <person name="Roger A.J."/>
        </authorList>
    </citation>
    <scope>NUCLEOTIDE SEQUENCE</scope>
    <source>
        <strain evidence="10">BMAN</strain>
    </source>
</reference>
<feature type="transmembrane region" description="Helical" evidence="8">
    <location>
        <begin position="358"/>
        <end position="378"/>
    </location>
</feature>
<keyword evidence="8" id="KW-0808">Transferase</keyword>
<dbReference type="GO" id="GO:0016020">
    <property type="term" value="C:membrane"/>
    <property type="evidence" value="ECO:0007669"/>
    <property type="project" value="UniProtKB-SubCell"/>
</dbReference>
<dbReference type="SUPFAM" id="SSF48403">
    <property type="entry name" value="Ankyrin repeat"/>
    <property type="match status" value="1"/>
</dbReference>
<evidence type="ECO:0000256" key="4">
    <source>
        <dbReference type="ARBA" id="ARBA00022989"/>
    </source>
</evidence>
<dbReference type="PANTHER" id="PTHR24161:SF112">
    <property type="entry name" value="ANKYRIN REPEAT-CONTAINING PROTEIN"/>
    <property type="match status" value="1"/>
</dbReference>
<evidence type="ECO:0000313" key="10">
    <source>
        <dbReference type="EMBL" id="KAJ5066079.1"/>
    </source>
</evidence>
<feature type="transmembrane region" description="Helical" evidence="8">
    <location>
        <begin position="281"/>
        <end position="307"/>
    </location>
</feature>
<feature type="transmembrane region" description="Helical" evidence="8">
    <location>
        <begin position="450"/>
        <end position="470"/>
    </location>
</feature>
<feature type="repeat" description="ANK" evidence="7">
    <location>
        <begin position="158"/>
        <end position="190"/>
    </location>
</feature>
<comment type="similarity">
    <text evidence="8">Belongs to the DHHC palmitoyltransferase family.</text>
</comment>
<proteinExistence type="inferred from homology"/>
<evidence type="ECO:0000259" key="9">
    <source>
        <dbReference type="Pfam" id="PF01529"/>
    </source>
</evidence>
<keyword evidence="6 8" id="KW-0472">Membrane</keyword>
<evidence type="ECO:0000256" key="6">
    <source>
        <dbReference type="ARBA" id="ARBA00023136"/>
    </source>
</evidence>
<comment type="catalytic activity">
    <reaction evidence="8">
        <text>L-cysteinyl-[protein] + hexadecanoyl-CoA = S-hexadecanoyl-L-cysteinyl-[protein] + CoA</text>
        <dbReference type="Rhea" id="RHEA:36683"/>
        <dbReference type="Rhea" id="RHEA-COMP:10131"/>
        <dbReference type="Rhea" id="RHEA-COMP:11032"/>
        <dbReference type="ChEBI" id="CHEBI:29950"/>
        <dbReference type="ChEBI" id="CHEBI:57287"/>
        <dbReference type="ChEBI" id="CHEBI:57379"/>
        <dbReference type="ChEBI" id="CHEBI:74151"/>
        <dbReference type="EC" id="2.3.1.225"/>
    </reaction>
</comment>
<dbReference type="PANTHER" id="PTHR24161">
    <property type="entry name" value="ANK_REP_REGION DOMAIN-CONTAINING PROTEIN-RELATED"/>
    <property type="match status" value="1"/>
</dbReference>
<dbReference type="AlphaFoldDB" id="A0A9Q0L5J6"/>
<feature type="transmembrane region" description="Helical" evidence="8">
    <location>
        <begin position="499"/>
        <end position="519"/>
    </location>
</feature>
<evidence type="ECO:0000256" key="5">
    <source>
        <dbReference type="ARBA" id="ARBA00023043"/>
    </source>
</evidence>
<evidence type="ECO:0000256" key="3">
    <source>
        <dbReference type="ARBA" id="ARBA00022737"/>
    </source>
</evidence>
<dbReference type="PROSITE" id="PS50088">
    <property type="entry name" value="ANK_REPEAT"/>
    <property type="match status" value="4"/>
</dbReference>
<dbReference type="OrthoDB" id="6781668at2759"/>
<dbReference type="EMBL" id="JAPDFW010000147">
    <property type="protein sequence ID" value="KAJ5066079.1"/>
    <property type="molecule type" value="Genomic_DNA"/>
</dbReference>
<dbReference type="EC" id="2.3.1.225" evidence="8"/>
<evidence type="ECO:0000256" key="7">
    <source>
        <dbReference type="PROSITE-ProRule" id="PRU00023"/>
    </source>
</evidence>
<feature type="repeat" description="ANK" evidence="7">
    <location>
        <begin position="87"/>
        <end position="119"/>
    </location>
</feature>
<name>A0A9Q0L5J6_ANAIG</name>
<keyword evidence="4 8" id="KW-1133">Transmembrane helix</keyword>
<dbReference type="Pfam" id="PF12796">
    <property type="entry name" value="Ank_2"/>
    <property type="match status" value="2"/>
</dbReference>
<dbReference type="InterPro" id="IPR001594">
    <property type="entry name" value="Palmitoyltrfase_DHHC"/>
</dbReference>
<evidence type="ECO:0000256" key="8">
    <source>
        <dbReference type="RuleBase" id="RU079119"/>
    </source>
</evidence>
<dbReference type="PROSITE" id="PS50216">
    <property type="entry name" value="DHHC"/>
    <property type="match status" value="1"/>
</dbReference>
<keyword evidence="11" id="KW-1185">Reference proteome</keyword>
<dbReference type="Gene3D" id="1.25.40.20">
    <property type="entry name" value="Ankyrin repeat-containing domain"/>
    <property type="match status" value="2"/>
</dbReference>